<gene>
    <name evidence="5" type="ORF">SAMN02983003_0070</name>
</gene>
<dbReference type="SUPFAM" id="SSF54826">
    <property type="entry name" value="Enolase N-terminal domain-like"/>
    <property type="match status" value="1"/>
</dbReference>
<dbReference type="GO" id="GO:0016052">
    <property type="term" value="P:carbohydrate catabolic process"/>
    <property type="evidence" value="ECO:0007669"/>
    <property type="project" value="TreeGrafter"/>
</dbReference>
<dbReference type="InterPro" id="IPR013341">
    <property type="entry name" value="Mandelate_racemase_N_dom"/>
</dbReference>
<evidence type="ECO:0000256" key="1">
    <source>
        <dbReference type="ARBA" id="ARBA00001946"/>
    </source>
</evidence>
<dbReference type="AlphaFoldDB" id="A0A1K2HSC5"/>
<comment type="cofactor">
    <cofactor evidence="1">
        <name>Mg(2+)</name>
        <dbReference type="ChEBI" id="CHEBI:18420"/>
    </cofactor>
</comment>
<keyword evidence="6" id="KW-1185">Reference proteome</keyword>
<dbReference type="PROSITE" id="PS00908">
    <property type="entry name" value="MR_MLE_1"/>
    <property type="match status" value="1"/>
</dbReference>
<dbReference type="GO" id="GO:0016836">
    <property type="term" value="F:hydro-lyase activity"/>
    <property type="evidence" value="ECO:0007669"/>
    <property type="project" value="TreeGrafter"/>
</dbReference>
<dbReference type="EMBL" id="FPKU01000001">
    <property type="protein sequence ID" value="SFZ80690.1"/>
    <property type="molecule type" value="Genomic_DNA"/>
</dbReference>
<dbReference type="GO" id="GO:0016853">
    <property type="term" value="F:isomerase activity"/>
    <property type="evidence" value="ECO:0007669"/>
    <property type="project" value="UniProtKB-KW"/>
</dbReference>
<dbReference type="InterPro" id="IPR013342">
    <property type="entry name" value="Mandelate_racemase_C"/>
</dbReference>
<dbReference type="Proteomes" id="UP000183447">
    <property type="component" value="Unassembled WGS sequence"/>
</dbReference>
<reference evidence="5 6" key="1">
    <citation type="submission" date="2016-11" db="EMBL/GenBank/DDBJ databases">
        <authorList>
            <person name="Jaros S."/>
            <person name="Januszkiewicz K."/>
            <person name="Wedrychowicz H."/>
        </authorList>
    </citation>
    <scope>NUCLEOTIDE SEQUENCE [LARGE SCALE GENOMIC DNA]</scope>
    <source>
        <strain evidence="5 6">ATCC 23634</strain>
    </source>
</reference>
<dbReference type="InterPro" id="IPR046945">
    <property type="entry name" value="RHMD-like"/>
</dbReference>
<dbReference type="STRING" id="665118.SAMN02983003_0070"/>
<dbReference type="InterPro" id="IPR029017">
    <property type="entry name" value="Enolase-like_N"/>
</dbReference>
<name>A0A1K2HSC5_9HYPH</name>
<dbReference type="GO" id="GO:0009063">
    <property type="term" value="P:amino acid catabolic process"/>
    <property type="evidence" value="ECO:0007669"/>
    <property type="project" value="InterPro"/>
</dbReference>
<dbReference type="InterPro" id="IPR018110">
    <property type="entry name" value="Mandel_Rmase/mucon_lact_enz_CS"/>
</dbReference>
<evidence type="ECO:0000256" key="3">
    <source>
        <dbReference type="ARBA" id="ARBA00022842"/>
    </source>
</evidence>
<dbReference type="SMART" id="SM00922">
    <property type="entry name" value="MR_MLE"/>
    <property type="match status" value="1"/>
</dbReference>
<evidence type="ECO:0000256" key="2">
    <source>
        <dbReference type="ARBA" id="ARBA00022723"/>
    </source>
</evidence>
<accession>A0A1K2HSC5</accession>
<sequence length="385" mass="42352">MVGNNPGYAPKVQHKIKKIDVHLVSHPITGGFADATRKVETIGYTIVRITTDQGLEGIGVTYHEVGGEATRALILNNMAPKLIGRDPLETEAIWQEFFHYLRGVGRKGLMYCALSAIDIALWDLKGKIVNLPLYRLLGGNQTKAPVYASGGWTSYDDDQLVDEMKGMVARGFSFIKFKVGVEGGTNPRRDAERVRKVREAVGPEIKLLLDANNCWDAATAIQAANRVREYDIFLFEEPVFADDIPGLARFKRGTDIPLGTGEHEYTKFGVRDLVAAEAVDILQVDGARVGGITEMLKASAIAQAFNIKFAPHAMENIHLHLVAALPNSLFLERLLMFEEVTAHVFKNAPVPVDGYMHIPDLPGLGLELDMDFVNDNDDARKLGSA</sequence>
<dbReference type="Pfam" id="PF02746">
    <property type="entry name" value="MR_MLE_N"/>
    <property type="match status" value="1"/>
</dbReference>
<dbReference type="PANTHER" id="PTHR13794:SF58">
    <property type="entry name" value="MITOCHONDRIAL ENOLASE SUPERFAMILY MEMBER 1"/>
    <property type="match status" value="1"/>
</dbReference>
<dbReference type="OrthoDB" id="9802699at2"/>
<dbReference type="InterPro" id="IPR036849">
    <property type="entry name" value="Enolase-like_C_sf"/>
</dbReference>
<keyword evidence="2" id="KW-0479">Metal-binding</keyword>
<organism evidence="5 6">
    <name type="scientific">Devosia enhydra</name>
    <dbReference type="NCBI Taxonomy" id="665118"/>
    <lineage>
        <taxon>Bacteria</taxon>
        <taxon>Pseudomonadati</taxon>
        <taxon>Pseudomonadota</taxon>
        <taxon>Alphaproteobacteria</taxon>
        <taxon>Hyphomicrobiales</taxon>
        <taxon>Devosiaceae</taxon>
        <taxon>Devosia</taxon>
    </lineage>
</organism>
<keyword evidence="5" id="KW-0413">Isomerase</keyword>
<dbReference type="SFLD" id="SFLDG00179">
    <property type="entry name" value="mandelate_racemase"/>
    <property type="match status" value="1"/>
</dbReference>
<dbReference type="InterPro" id="IPR029065">
    <property type="entry name" value="Enolase_C-like"/>
</dbReference>
<evidence type="ECO:0000259" key="4">
    <source>
        <dbReference type="SMART" id="SM00922"/>
    </source>
</evidence>
<evidence type="ECO:0000313" key="6">
    <source>
        <dbReference type="Proteomes" id="UP000183447"/>
    </source>
</evidence>
<dbReference type="PANTHER" id="PTHR13794">
    <property type="entry name" value="ENOLASE SUPERFAMILY, MANDELATE RACEMASE"/>
    <property type="match status" value="1"/>
</dbReference>
<protein>
    <submittedName>
        <fullName evidence="5">D-galactarolactone cycloisomerase</fullName>
    </submittedName>
</protein>
<dbReference type="SUPFAM" id="SSF51604">
    <property type="entry name" value="Enolase C-terminal domain-like"/>
    <property type="match status" value="1"/>
</dbReference>
<dbReference type="SFLD" id="SFLDS00001">
    <property type="entry name" value="Enolase"/>
    <property type="match status" value="1"/>
</dbReference>
<proteinExistence type="predicted"/>
<dbReference type="Pfam" id="PF13378">
    <property type="entry name" value="MR_MLE_C"/>
    <property type="match status" value="1"/>
</dbReference>
<dbReference type="Gene3D" id="3.20.20.120">
    <property type="entry name" value="Enolase-like C-terminal domain"/>
    <property type="match status" value="1"/>
</dbReference>
<dbReference type="CDD" id="cd03316">
    <property type="entry name" value="MR_like"/>
    <property type="match status" value="1"/>
</dbReference>
<dbReference type="Gene3D" id="3.30.390.10">
    <property type="entry name" value="Enolase-like, N-terminal domain"/>
    <property type="match status" value="1"/>
</dbReference>
<feature type="domain" description="Mandelate racemase/muconate lactonizing enzyme C-terminal" evidence="4">
    <location>
        <begin position="157"/>
        <end position="257"/>
    </location>
</feature>
<keyword evidence="3" id="KW-0460">Magnesium</keyword>
<evidence type="ECO:0000313" key="5">
    <source>
        <dbReference type="EMBL" id="SFZ80690.1"/>
    </source>
</evidence>
<dbReference type="GO" id="GO:0000287">
    <property type="term" value="F:magnesium ion binding"/>
    <property type="evidence" value="ECO:0007669"/>
    <property type="project" value="UniProtKB-ARBA"/>
</dbReference>